<feature type="binding site" evidence="4">
    <location>
        <position position="253"/>
    </location>
    <ligand>
        <name>glycerol</name>
        <dbReference type="ChEBI" id="CHEBI:17754"/>
    </ligand>
</feature>
<dbReference type="Proteomes" id="UP000281112">
    <property type="component" value="Unassembled WGS sequence"/>
</dbReference>
<organism evidence="7 8">
    <name type="scientific">Vibrio viridaestus</name>
    <dbReference type="NCBI Taxonomy" id="2487322"/>
    <lineage>
        <taxon>Bacteria</taxon>
        <taxon>Pseudomonadati</taxon>
        <taxon>Pseudomonadota</taxon>
        <taxon>Gammaproteobacteria</taxon>
        <taxon>Vibrionales</taxon>
        <taxon>Vibrionaceae</taxon>
        <taxon>Vibrio</taxon>
    </lineage>
</organism>
<accession>A0A3N9TF39</accession>
<keyword evidence="5" id="KW-0520">NAD</keyword>
<dbReference type="InterPro" id="IPR016205">
    <property type="entry name" value="Glycerol_DH"/>
</dbReference>
<dbReference type="PANTHER" id="PTHR43616">
    <property type="entry name" value="GLYCEROL DEHYDROGENASE"/>
    <property type="match status" value="1"/>
</dbReference>
<evidence type="ECO:0000256" key="1">
    <source>
        <dbReference type="ARBA" id="ARBA00007358"/>
    </source>
</evidence>
<dbReference type="Gene3D" id="3.40.50.1970">
    <property type="match status" value="1"/>
</dbReference>
<keyword evidence="8" id="KW-1185">Reference proteome</keyword>
<sequence length="360" mass="38168">MSSVLSFPAHILRGNGCVRDLFSVITAKRICVFGGHRALAAIEPVLADVLTATNAEVHVSYHWFGGEVSPVNIANMVSEAQNQSADMIFAVGGGKAIDAAKAAADRLSLPVVAIPTIAATCAAVSAVSIMYDEDGHYDNMAHLKKAPNVVVIDGEIIARSPVRWLAAGLGDTLAKLYEYRVICGGAPDYSMNMAAFANGKVCFEIIERFGKAAVDEVESGQPGSALEQVMDAIFTFAGFTSIMGVGEHVAAAHALFEGFTVLDKTRDYGHGLLVGFGNLCLLVLEGRSDAEVLEAIQLAKECQVPVTLEEIADLSDEELMAIATKAVETADMDNMPEKVSPELLIASMRHISALAKKTIQ</sequence>
<evidence type="ECO:0000313" key="8">
    <source>
        <dbReference type="Proteomes" id="UP000281112"/>
    </source>
</evidence>
<evidence type="ECO:0000256" key="4">
    <source>
        <dbReference type="PIRSR" id="PIRSR000112-1"/>
    </source>
</evidence>
<dbReference type="PROSITE" id="PS00913">
    <property type="entry name" value="ADH_IRON_1"/>
    <property type="match status" value="1"/>
</dbReference>
<dbReference type="EMBL" id="RJVQ01000006">
    <property type="protein sequence ID" value="RQW62343.1"/>
    <property type="molecule type" value="Genomic_DNA"/>
</dbReference>
<dbReference type="PIRSF" id="PIRSF000112">
    <property type="entry name" value="Glycerol_dehydrogenase"/>
    <property type="match status" value="1"/>
</dbReference>
<feature type="binding site" evidence="4">
    <location>
        <position position="171"/>
    </location>
    <ligand>
        <name>glycerol</name>
        <dbReference type="ChEBI" id="CHEBI:17754"/>
    </ligand>
</feature>
<dbReference type="AlphaFoldDB" id="A0A3N9TF39"/>
<gene>
    <name evidence="7" type="ORF">EES38_14275</name>
</gene>
<proteinExistence type="inferred from homology"/>
<keyword evidence="4" id="KW-0862">Zinc</keyword>
<evidence type="ECO:0000256" key="3">
    <source>
        <dbReference type="ARBA" id="ARBA00023002"/>
    </source>
</evidence>
<evidence type="ECO:0000313" key="7">
    <source>
        <dbReference type="EMBL" id="RQW62343.1"/>
    </source>
</evidence>
<comment type="caution">
    <text evidence="7">The sequence shown here is derived from an EMBL/GenBank/DDBJ whole genome shotgun (WGS) entry which is preliminary data.</text>
</comment>
<feature type="binding site" evidence="5">
    <location>
        <position position="125"/>
    </location>
    <ligand>
        <name>NAD(+)</name>
        <dbReference type="ChEBI" id="CHEBI:57540"/>
    </ligand>
</feature>
<dbReference type="InterPro" id="IPR018211">
    <property type="entry name" value="ADH_Fe_CS"/>
</dbReference>
<comment type="cofactor">
    <cofactor evidence="4">
        <name>Zn(2+)</name>
        <dbReference type="ChEBI" id="CHEBI:29105"/>
    </cofactor>
    <text evidence="4">Binds 1 zinc ion per subunit.</text>
</comment>
<dbReference type="GO" id="GO:0016614">
    <property type="term" value="F:oxidoreductase activity, acting on CH-OH group of donors"/>
    <property type="evidence" value="ECO:0007669"/>
    <property type="project" value="InterPro"/>
</dbReference>
<dbReference type="CDD" id="cd08550">
    <property type="entry name" value="GlyDH-like"/>
    <property type="match status" value="1"/>
</dbReference>
<dbReference type="InterPro" id="IPR001670">
    <property type="entry name" value="ADH_Fe/GldA"/>
</dbReference>
<name>A0A3N9TF39_9VIBR</name>
<dbReference type="Pfam" id="PF00465">
    <property type="entry name" value="Fe-ADH"/>
    <property type="match status" value="1"/>
</dbReference>
<feature type="binding site" evidence="5">
    <location>
        <begin position="94"/>
        <end position="98"/>
    </location>
    <ligand>
        <name>NAD(+)</name>
        <dbReference type="ChEBI" id="CHEBI:57540"/>
    </ligand>
</feature>
<dbReference type="GO" id="GO:0046872">
    <property type="term" value="F:metal ion binding"/>
    <property type="evidence" value="ECO:0007669"/>
    <property type="project" value="UniProtKB-KW"/>
</dbReference>
<keyword evidence="2 4" id="KW-0479">Metal-binding</keyword>
<protein>
    <submittedName>
        <fullName evidence="7">Iron-containing alcohol dehydrogenase</fullName>
    </submittedName>
</protein>
<evidence type="ECO:0000256" key="5">
    <source>
        <dbReference type="PIRSR" id="PIRSR000112-3"/>
    </source>
</evidence>
<reference evidence="7 8" key="1">
    <citation type="submission" date="2018-11" db="EMBL/GenBank/DDBJ databases">
        <title>Vibrio LJC006 sp. nov., isolated from seawater during the bloom of the enteromorpha.</title>
        <authorList>
            <person name="Liang J."/>
        </authorList>
    </citation>
    <scope>NUCLEOTIDE SEQUENCE [LARGE SCALE GENOMIC DNA]</scope>
    <source>
        <strain evidence="7 8">LJC006</strain>
    </source>
</reference>
<evidence type="ECO:0000256" key="2">
    <source>
        <dbReference type="ARBA" id="ARBA00022723"/>
    </source>
</evidence>
<feature type="binding site" evidence="5">
    <location>
        <position position="131"/>
    </location>
    <ligand>
        <name>NAD(+)</name>
        <dbReference type="ChEBI" id="CHEBI:57540"/>
    </ligand>
</feature>
<comment type="similarity">
    <text evidence="1">Belongs to the iron-containing alcohol dehydrogenase family.</text>
</comment>
<dbReference type="OrthoDB" id="5198708at2"/>
<feature type="binding site" evidence="4">
    <location>
        <position position="270"/>
    </location>
    <ligand>
        <name>glycerol</name>
        <dbReference type="ChEBI" id="CHEBI:17754"/>
    </ligand>
</feature>
<dbReference type="PANTHER" id="PTHR43616:SF3">
    <property type="entry name" value="HYDROXYCARBOXYLATE DEHYDROGENASE A"/>
    <property type="match status" value="1"/>
</dbReference>
<dbReference type="Gene3D" id="1.20.1090.10">
    <property type="entry name" value="Dehydroquinate synthase-like - alpha domain"/>
    <property type="match status" value="1"/>
</dbReference>
<keyword evidence="3" id="KW-0560">Oxidoreductase</keyword>
<evidence type="ECO:0000259" key="6">
    <source>
        <dbReference type="Pfam" id="PF00465"/>
    </source>
</evidence>
<feature type="domain" description="Alcohol dehydrogenase iron-type/glycerol dehydrogenase GldA" evidence="6">
    <location>
        <begin position="8"/>
        <end position="153"/>
    </location>
</feature>
<dbReference type="RefSeq" id="WP_124937881.1">
    <property type="nucleotide sequence ID" value="NZ_RJVQ01000006.1"/>
</dbReference>
<dbReference type="SUPFAM" id="SSF56796">
    <property type="entry name" value="Dehydroquinate synthase-like"/>
    <property type="match status" value="1"/>
</dbReference>